<dbReference type="EMBL" id="CP063849">
    <property type="protein sequence ID" value="QOY85951.1"/>
    <property type="molecule type" value="Genomic_DNA"/>
</dbReference>
<dbReference type="KEGG" id="pfer:IRI77_24450"/>
<dbReference type="SMART" id="SM00327">
    <property type="entry name" value="VWA"/>
    <property type="match status" value="1"/>
</dbReference>
<dbReference type="InterPro" id="IPR002035">
    <property type="entry name" value="VWF_A"/>
</dbReference>
<name>A0A7S7NLR4_PALFE</name>
<gene>
    <name evidence="2" type="ORF">IRI77_24450</name>
</gene>
<sequence length="302" mass="34721">MTTRRSFLSLASCLPALGQQVADSNQTITFDVTRVNLLYTVSDKRGRFVNNLGRDDFEVYEEKKKQRILEFAAETNLPLRIGLLIDTSNSIRDRFRFELEASGQFLKSVVRKNVDKAVVYSFDTETRIVQDFTDDADVLDKKVRELRPGGGTAFYDSIFLCCRDRLDKEQPRHKFRRALIMVGDGEDNNSHYTRDQALEMVHKTEVVVYSISTNTTHSETSGDKILRYFAAETGGLAFFPFKAEDLSQDFENIANELRSQYSILFRPEPLKTDGLYHPVQIKVRERKDLVVRARKGYYAPKA</sequence>
<dbReference type="SUPFAM" id="SSF53300">
    <property type="entry name" value="vWA-like"/>
    <property type="match status" value="1"/>
</dbReference>
<dbReference type="Proteomes" id="UP000593892">
    <property type="component" value="Chromosome"/>
</dbReference>
<evidence type="ECO:0000313" key="2">
    <source>
        <dbReference type="EMBL" id="QOY85951.1"/>
    </source>
</evidence>
<evidence type="ECO:0000313" key="3">
    <source>
        <dbReference type="Proteomes" id="UP000593892"/>
    </source>
</evidence>
<dbReference type="InterPro" id="IPR036465">
    <property type="entry name" value="vWFA_dom_sf"/>
</dbReference>
<feature type="domain" description="VWFA" evidence="1">
    <location>
        <begin position="80"/>
        <end position="257"/>
    </location>
</feature>
<protein>
    <submittedName>
        <fullName evidence="2">VWA domain-containing protein</fullName>
    </submittedName>
</protein>
<dbReference type="Gene3D" id="3.40.50.410">
    <property type="entry name" value="von Willebrand factor, type A domain"/>
    <property type="match status" value="1"/>
</dbReference>
<dbReference type="NCBIfam" id="TIGR03436">
    <property type="entry name" value="acidobact_VWFA"/>
    <property type="match status" value="1"/>
</dbReference>
<dbReference type="RefSeq" id="WP_194447621.1">
    <property type="nucleotide sequence ID" value="NZ_CP063849.1"/>
</dbReference>
<dbReference type="Pfam" id="PF13519">
    <property type="entry name" value="VWA_2"/>
    <property type="match status" value="1"/>
</dbReference>
<organism evidence="2 3">
    <name type="scientific">Paludibaculum fermentans</name>
    <dbReference type="NCBI Taxonomy" id="1473598"/>
    <lineage>
        <taxon>Bacteria</taxon>
        <taxon>Pseudomonadati</taxon>
        <taxon>Acidobacteriota</taxon>
        <taxon>Terriglobia</taxon>
        <taxon>Bryobacterales</taxon>
        <taxon>Bryobacteraceae</taxon>
        <taxon>Paludibaculum</taxon>
    </lineage>
</organism>
<reference evidence="2 3" key="1">
    <citation type="submission" date="2020-10" db="EMBL/GenBank/DDBJ databases">
        <title>Complete genome sequence of Paludibaculum fermentans P105T, a facultatively anaerobic acidobacterium capable of dissimilatory Fe(III) reduction.</title>
        <authorList>
            <person name="Dedysh S.N."/>
            <person name="Beletsky A.V."/>
            <person name="Kulichevskaya I.S."/>
            <person name="Mardanov A.V."/>
            <person name="Ravin N.V."/>
        </authorList>
    </citation>
    <scope>NUCLEOTIDE SEQUENCE [LARGE SCALE GENOMIC DNA]</scope>
    <source>
        <strain evidence="2 3">P105</strain>
    </source>
</reference>
<dbReference type="InterPro" id="IPR017802">
    <property type="entry name" value="VWFA-rel_acidobac-type"/>
</dbReference>
<dbReference type="PROSITE" id="PS50234">
    <property type="entry name" value="VWFA"/>
    <property type="match status" value="1"/>
</dbReference>
<dbReference type="AlphaFoldDB" id="A0A7S7NLR4"/>
<dbReference type="CDD" id="cd00198">
    <property type="entry name" value="vWFA"/>
    <property type="match status" value="1"/>
</dbReference>
<keyword evidence="3" id="KW-1185">Reference proteome</keyword>
<accession>A0A7S7NLR4</accession>
<proteinExistence type="predicted"/>
<evidence type="ECO:0000259" key="1">
    <source>
        <dbReference type="PROSITE" id="PS50234"/>
    </source>
</evidence>